<accession>A0AAP0QTS1</accession>
<comment type="caution">
    <text evidence="2">The sequence shown here is derived from an EMBL/GenBank/DDBJ whole genome shotgun (WGS) entry which is preliminary data.</text>
</comment>
<feature type="compositionally biased region" description="Basic and acidic residues" evidence="1">
    <location>
        <begin position="109"/>
        <end position="122"/>
    </location>
</feature>
<keyword evidence="3" id="KW-1185">Reference proteome</keyword>
<gene>
    <name evidence="2" type="ORF">WN944_006984</name>
</gene>
<proteinExistence type="predicted"/>
<evidence type="ECO:0000256" key="1">
    <source>
        <dbReference type="SAM" id="MobiDB-lite"/>
    </source>
</evidence>
<evidence type="ECO:0000313" key="3">
    <source>
        <dbReference type="Proteomes" id="UP001428341"/>
    </source>
</evidence>
<feature type="region of interest" description="Disordered" evidence="1">
    <location>
        <begin position="65"/>
        <end position="122"/>
    </location>
</feature>
<dbReference type="Proteomes" id="UP001428341">
    <property type="component" value="Unassembled WGS sequence"/>
</dbReference>
<feature type="compositionally biased region" description="Polar residues" evidence="1">
    <location>
        <begin position="67"/>
        <end position="94"/>
    </location>
</feature>
<reference evidence="2 3" key="1">
    <citation type="submission" date="2024-05" db="EMBL/GenBank/DDBJ databases">
        <title>Haplotype-resolved chromosome-level genome assembly of Huyou (Citrus changshanensis).</title>
        <authorList>
            <person name="Miao C."/>
            <person name="Chen W."/>
            <person name="Wu Y."/>
            <person name="Wang L."/>
            <person name="Zhao S."/>
            <person name="Grierson D."/>
            <person name="Xu C."/>
            <person name="Chen K."/>
        </authorList>
    </citation>
    <scope>NUCLEOTIDE SEQUENCE [LARGE SCALE GENOMIC DNA]</scope>
    <source>
        <strain evidence="2">01-14</strain>
        <tissue evidence="2">Leaf</tissue>
    </source>
</reference>
<protein>
    <submittedName>
        <fullName evidence="2">Uncharacterized protein</fullName>
    </submittedName>
</protein>
<dbReference type="AlphaFoldDB" id="A0AAP0QTS1"/>
<evidence type="ECO:0000313" key="2">
    <source>
        <dbReference type="EMBL" id="KAK9214981.1"/>
    </source>
</evidence>
<sequence length="159" mass="18346">MTSLPNQLIYWKKAPLATTPKHSEEVMRCHQHNHGRRPIIMEGRPQYPANPRYVDTRTRFTVPFTFETGQHSGVTSSDPPKRQPQQSRSFTARKQNPGDHTKARSSALSKEKSSRKGHADVSFVARKDIIAKQCKPKKRSLTKLLQLIEDPEFDDEYYE</sequence>
<organism evidence="2 3">
    <name type="scientific">Citrus x changshan-huyou</name>
    <dbReference type="NCBI Taxonomy" id="2935761"/>
    <lineage>
        <taxon>Eukaryota</taxon>
        <taxon>Viridiplantae</taxon>
        <taxon>Streptophyta</taxon>
        <taxon>Embryophyta</taxon>
        <taxon>Tracheophyta</taxon>
        <taxon>Spermatophyta</taxon>
        <taxon>Magnoliopsida</taxon>
        <taxon>eudicotyledons</taxon>
        <taxon>Gunneridae</taxon>
        <taxon>Pentapetalae</taxon>
        <taxon>rosids</taxon>
        <taxon>malvids</taxon>
        <taxon>Sapindales</taxon>
        <taxon>Rutaceae</taxon>
        <taxon>Aurantioideae</taxon>
        <taxon>Citrus</taxon>
    </lineage>
</organism>
<name>A0AAP0QTS1_9ROSI</name>
<dbReference type="EMBL" id="JBCGBO010000003">
    <property type="protein sequence ID" value="KAK9214981.1"/>
    <property type="molecule type" value="Genomic_DNA"/>
</dbReference>